<keyword evidence="1" id="KW-0812">Transmembrane</keyword>
<dbReference type="RefSeq" id="WP_176068146.1">
    <property type="nucleotide sequence ID" value="NZ_JABWMJ010000003.1"/>
</dbReference>
<keyword evidence="1" id="KW-0472">Membrane</keyword>
<dbReference type="EMBL" id="JABWMJ010000003">
    <property type="protein sequence ID" value="NUZ05833.1"/>
    <property type="molecule type" value="Genomic_DNA"/>
</dbReference>
<dbReference type="AlphaFoldDB" id="A0A7Y6NMB8"/>
<evidence type="ECO:0000313" key="3">
    <source>
        <dbReference type="Proteomes" id="UP000529637"/>
    </source>
</evidence>
<evidence type="ECO:0000256" key="1">
    <source>
        <dbReference type="SAM" id="Phobius"/>
    </source>
</evidence>
<feature type="transmembrane region" description="Helical" evidence="1">
    <location>
        <begin position="114"/>
        <end position="130"/>
    </location>
</feature>
<keyword evidence="1" id="KW-1133">Transmembrane helix</keyword>
<feature type="transmembrane region" description="Helical" evidence="1">
    <location>
        <begin position="7"/>
        <end position="27"/>
    </location>
</feature>
<dbReference type="Pfam" id="PF14325">
    <property type="entry name" value="DUF4383"/>
    <property type="match status" value="1"/>
</dbReference>
<accession>A0A7Y6NMB8</accession>
<dbReference type="Proteomes" id="UP000529637">
    <property type="component" value="Unassembled WGS sequence"/>
</dbReference>
<feature type="transmembrane region" description="Helical" evidence="1">
    <location>
        <begin position="81"/>
        <end position="102"/>
    </location>
</feature>
<name>A0A7Y6NMB8_9BURK</name>
<proteinExistence type="predicted"/>
<keyword evidence="3" id="KW-1185">Reference proteome</keyword>
<comment type="caution">
    <text evidence="2">The sequence shown here is derived from an EMBL/GenBank/DDBJ whole genome shotgun (WGS) entry which is preliminary data.</text>
</comment>
<sequence length="149" mass="15867">MTTQRFALIFGIIFLVVGAAGFIPGMTVEHTHPDVRVTSGLGLELGLFPVNVLHNIVHLLFGVWGLVAARSATGAVAYAKAVAIIYALLMVMGFIPALNLHTTFGLIPLYGNDIWLHALLAAIAAYFGFVRRADATVSTAGTTRTTTTR</sequence>
<reference evidence="2 3" key="1">
    <citation type="submission" date="2020-06" db="EMBL/GenBank/DDBJ databases">
        <title>Schlegella sp. ID0723 isolated from air conditioner.</title>
        <authorList>
            <person name="Kim D.Y."/>
            <person name="Kim D.-U."/>
        </authorList>
    </citation>
    <scope>NUCLEOTIDE SEQUENCE [LARGE SCALE GENOMIC DNA]</scope>
    <source>
        <strain evidence="2 3">ID0723</strain>
    </source>
</reference>
<organism evidence="2 3">
    <name type="scientific">Piscinibacter koreensis</name>
    <dbReference type="NCBI Taxonomy" id="2742824"/>
    <lineage>
        <taxon>Bacteria</taxon>
        <taxon>Pseudomonadati</taxon>
        <taxon>Pseudomonadota</taxon>
        <taxon>Betaproteobacteria</taxon>
        <taxon>Burkholderiales</taxon>
        <taxon>Sphaerotilaceae</taxon>
        <taxon>Piscinibacter</taxon>
    </lineage>
</organism>
<feature type="transmembrane region" description="Helical" evidence="1">
    <location>
        <begin position="47"/>
        <end position="69"/>
    </location>
</feature>
<evidence type="ECO:0000313" key="2">
    <source>
        <dbReference type="EMBL" id="NUZ05833.1"/>
    </source>
</evidence>
<gene>
    <name evidence="2" type="ORF">HQN59_08655</name>
</gene>
<protein>
    <submittedName>
        <fullName evidence="2">DUF4383 domain-containing protein</fullName>
    </submittedName>
</protein>